<gene>
    <name evidence="2" type="ORF">G3435_11145</name>
    <name evidence="3" type="ORF">G3436_24625</name>
</gene>
<proteinExistence type="predicted"/>
<name>A0A6B3NWN2_9PSED</name>
<feature type="signal peptide" evidence="1">
    <location>
        <begin position="1"/>
        <end position="20"/>
    </location>
</feature>
<evidence type="ECO:0008006" key="6">
    <source>
        <dbReference type="Google" id="ProtNLM"/>
    </source>
</evidence>
<dbReference type="Proteomes" id="UP000482634">
    <property type="component" value="Unassembled WGS sequence"/>
</dbReference>
<accession>A0A6M0CVH4</accession>
<evidence type="ECO:0000313" key="3">
    <source>
        <dbReference type="EMBL" id="NER66456.1"/>
    </source>
</evidence>
<comment type="caution">
    <text evidence="3">The sequence shown here is derived from an EMBL/GenBank/DDBJ whole genome shotgun (WGS) entry which is preliminary data.</text>
</comment>
<dbReference type="AlphaFoldDB" id="A0A6B3NWN2"/>
<reference evidence="4 5" key="1">
    <citation type="submission" date="2020-02" db="EMBL/GenBank/DDBJ databases">
        <title>Broccoli isolated Pseudomonas sp.</title>
        <authorList>
            <person name="Fujikawa T."/>
            <person name="Sawada H."/>
        </authorList>
    </citation>
    <scope>NUCLEOTIDE SEQUENCE [LARGE SCALE GENOMIC DNA]</scope>
    <source>
        <strain evidence="3 5">MAFF212427</strain>
        <strain evidence="2 4">MAFF212428</strain>
    </source>
</reference>
<evidence type="ECO:0000256" key="1">
    <source>
        <dbReference type="SAM" id="SignalP"/>
    </source>
</evidence>
<dbReference type="EMBL" id="JAAHBU010000472">
    <property type="protein sequence ID" value="NER66456.1"/>
    <property type="molecule type" value="Genomic_DNA"/>
</dbReference>
<keyword evidence="1" id="KW-0732">Signal</keyword>
<sequence>MKKRVMATLALLCLSGCVGVKFFSSETRVEKTATYNQLLARDMPPVITRTERSDASLQWCGISLWLVVLPVPLKLPVCSAYTETAFGNDRFGDERVLMHTTHSVSKDPYLNACGPFMFLGPISHGYEGNALCGRIP</sequence>
<accession>A0A6B3NWN2</accession>
<feature type="chain" id="PRO_5044630456" description="Lipoprotein" evidence="1">
    <location>
        <begin position="21"/>
        <end position="136"/>
    </location>
</feature>
<dbReference type="EMBL" id="JAAHBV010000221">
    <property type="protein sequence ID" value="NER60393.1"/>
    <property type="molecule type" value="Genomic_DNA"/>
</dbReference>
<evidence type="ECO:0000313" key="5">
    <source>
        <dbReference type="Proteomes" id="UP000482634"/>
    </source>
</evidence>
<evidence type="ECO:0000313" key="4">
    <source>
        <dbReference type="Proteomes" id="UP000480410"/>
    </source>
</evidence>
<dbReference type="Proteomes" id="UP000480410">
    <property type="component" value="Unassembled WGS sequence"/>
</dbReference>
<protein>
    <recommendedName>
        <fullName evidence="6">Lipoprotein</fullName>
    </recommendedName>
</protein>
<evidence type="ECO:0000313" key="2">
    <source>
        <dbReference type="EMBL" id="NER60393.1"/>
    </source>
</evidence>
<keyword evidence="5" id="KW-1185">Reference proteome</keyword>
<organism evidence="3 5">
    <name type="scientific">Pseudomonas brassicae</name>
    <dbReference type="NCBI Taxonomy" id="2708063"/>
    <lineage>
        <taxon>Bacteria</taxon>
        <taxon>Pseudomonadati</taxon>
        <taxon>Pseudomonadota</taxon>
        <taxon>Gammaproteobacteria</taxon>
        <taxon>Pseudomonadales</taxon>
        <taxon>Pseudomonadaceae</taxon>
        <taxon>Pseudomonas</taxon>
    </lineage>
</organism>